<dbReference type="AlphaFoldDB" id="A0A381Z291"/>
<keyword evidence="4" id="KW-0223">Dioxygenase</keyword>
<comment type="similarity">
    <text evidence="2">Belongs to the gamma-BBH/TMLD family.</text>
</comment>
<name>A0A381Z291_9ZZZZ</name>
<accession>A0A381Z291</accession>
<keyword evidence="6" id="KW-0408">Iron</keyword>
<evidence type="ECO:0000256" key="1">
    <source>
        <dbReference type="ARBA" id="ARBA00001954"/>
    </source>
</evidence>
<dbReference type="FunFam" id="3.30.2020.30:FF:000002">
    <property type="entry name" value="Putative gamma-butyrobetaine dioxygenase"/>
    <property type="match status" value="1"/>
</dbReference>
<dbReference type="PANTHER" id="PTHR10696:SF25">
    <property type="entry name" value="OXIDOREDUCTASE AIM17-RELATED"/>
    <property type="match status" value="1"/>
</dbReference>
<dbReference type="PANTHER" id="PTHR10696">
    <property type="entry name" value="GAMMA-BUTYROBETAINE HYDROXYLASE-RELATED"/>
    <property type="match status" value="1"/>
</dbReference>
<evidence type="ECO:0000256" key="2">
    <source>
        <dbReference type="ARBA" id="ARBA00008654"/>
    </source>
</evidence>
<dbReference type="GO" id="GO:0005739">
    <property type="term" value="C:mitochondrion"/>
    <property type="evidence" value="ECO:0007669"/>
    <property type="project" value="TreeGrafter"/>
</dbReference>
<dbReference type="Gene3D" id="3.30.2020.30">
    <property type="match status" value="1"/>
</dbReference>
<evidence type="ECO:0000256" key="3">
    <source>
        <dbReference type="ARBA" id="ARBA00022723"/>
    </source>
</evidence>
<proteinExistence type="inferred from homology"/>
<organism evidence="9">
    <name type="scientific">marine metagenome</name>
    <dbReference type="NCBI Taxonomy" id="408172"/>
    <lineage>
        <taxon>unclassified sequences</taxon>
        <taxon>metagenomes</taxon>
        <taxon>ecological metagenomes</taxon>
    </lineage>
</organism>
<evidence type="ECO:0000256" key="5">
    <source>
        <dbReference type="ARBA" id="ARBA00023002"/>
    </source>
</evidence>
<dbReference type="GO" id="GO:0046872">
    <property type="term" value="F:metal ion binding"/>
    <property type="evidence" value="ECO:0007669"/>
    <property type="project" value="UniProtKB-KW"/>
</dbReference>
<evidence type="ECO:0008006" key="10">
    <source>
        <dbReference type="Google" id="ProtNLM"/>
    </source>
</evidence>
<dbReference type="Gene3D" id="3.60.130.10">
    <property type="entry name" value="Clavaminate synthase-like"/>
    <property type="match status" value="1"/>
</dbReference>
<dbReference type="InterPro" id="IPR042098">
    <property type="entry name" value="TauD-like_sf"/>
</dbReference>
<feature type="domain" description="Gamma-butyrobetaine hydroxylase-like N-terminal" evidence="8">
    <location>
        <begin position="21"/>
        <end position="61"/>
    </location>
</feature>
<dbReference type="InterPro" id="IPR003819">
    <property type="entry name" value="TauD/TfdA-like"/>
</dbReference>
<evidence type="ECO:0000313" key="9">
    <source>
        <dbReference type="EMBL" id="SVA83416.1"/>
    </source>
</evidence>
<dbReference type="InterPro" id="IPR050411">
    <property type="entry name" value="AlphaKG_dependent_hydroxylases"/>
</dbReference>
<evidence type="ECO:0000256" key="4">
    <source>
        <dbReference type="ARBA" id="ARBA00022964"/>
    </source>
</evidence>
<dbReference type="GO" id="GO:0016706">
    <property type="term" value="F:2-oxoglutarate-dependent dioxygenase activity"/>
    <property type="evidence" value="ECO:0007669"/>
    <property type="project" value="UniProtKB-ARBA"/>
</dbReference>
<protein>
    <recommendedName>
        <fullName evidence="10">TauD/TfdA-like domain-containing protein</fullName>
    </recommendedName>
</protein>
<keyword evidence="5" id="KW-0560">Oxidoreductase</keyword>
<comment type="cofactor">
    <cofactor evidence="1">
        <name>Fe(2+)</name>
        <dbReference type="ChEBI" id="CHEBI:29033"/>
    </cofactor>
</comment>
<dbReference type="Pfam" id="PF02668">
    <property type="entry name" value="TauD"/>
    <property type="match status" value="1"/>
</dbReference>
<dbReference type="GO" id="GO:0045329">
    <property type="term" value="P:carnitine biosynthetic process"/>
    <property type="evidence" value="ECO:0007669"/>
    <property type="project" value="TreeGrafter"/>
</dbReference>
<dbReference type="SUPFAM" id="SSF51197">
    <property type="entry name" value="Clavaminate synthase-like"/>
    <property type="match status" value="1"/>
</dbReference>
<gene>
    <name evidence="9" type="ORF">METZ01_LOCUS136270</name>
</gene>
<feature type="domain" description="TauD/TfdA-like" evidence="7">
    <location>
        <begin position="131"/>
        <end position="363"/>
    </location>
</feature>
<dbReference type="InterPro" id="IPR010376">
    <property type="entry name" value="GBBH-like_N"/>
</dbReference>
<reference evidence="9" key="1">
    <citation type="submission" date="2018-05" db="EMBL/GenBank/DDBJ databases">
        <authorList>
            <person name="Lanie J.A."/>
            <person name="Ng W.-L."/>
            <person name="Kazmierczak K.M."/>
            <person name="Andrzejewski T.M."/>
            <person name="Davidsen T.M."/>
            <person name="Wayne K.J."/>
            <person name="Tettelin H."/>
            <person name="Glass J.I."/>
            <person name="Rusch D."/>
            <person name="Podicherti R."/>
            <person name="Tsui H.-C.T."/>
            <person name="Winkler M.E."/>
        </authorList>
    </citation>
    <scope>NUCLEOTIDE SEQUENCE</scope>
</reference>
<sequence length="390" mass="44448">MEASHIARKCTESVNLVTGVSSDQHSVTITWHDGHQSVFHTIWLRDNCSCDSCGDHSGGHRFFELNMMSDELSNHVSLNGNVVKIDWVKEGHTTVFDTAWLRSHCYSDQERISRRHKLVLWNASLTEDLPRVNYPDALEKPEQLLGIYDAVRTYGICLLEDVPKYREGTEEIAGLLSFVRETHYGRVFEIVSSPNPAVIANAPVPLRPHTDENFREPPPGIMIFHSIKASEDGGGKSIMTDGFRLAADFKEKYPNEYELLTKVPIPHRRFIEGVGLRAEAPVIGLDYFGNIREFRLNERTMGPLDLPIDLIEPVYSALSKMFTLTYDSKYHVSYLLKDGEALVFDNARVLHARTGFNGNRHVRLTHVGSDEFYSRWRQLRHELNGDINLI</sequence>
<dbReference type="EMBL" id="UINC01019692">
    <property type="protein sequence ID" value="SVA83416.1"/>
    <property type="molecule type" value="Genomic_DNA"/>
</dbReference>
<evidence type="ECO:0000259" key="8">
    <source>
        <dbReference type="Pfam" id="PF06155"/>
    </source>
</evidence>
<keyword evidence="3" id="KW-0479">Metal-binding</keyword>
<evidence type="ECO:0000256" key="6">
    <source>
        <dbReference type="ARBA" id="ARBA00023004"/>
    </source>
</evidence>
<dbReference type="Pfam" id="PF06155">
    <property type="entry name" value="GBBH-like_N"/>
    <property type="match status" value="1"/>
</dbReference>
<dbReference type="InterPro" id="IPR038492">
    <property type="entry name" value="GBBH-like_N_sf"/>
</dbReference>
<evidence type="ECO:0000259" key="7">
    <source>
        <dbReference type="Pfam" id="PF02668"/>
    </source>
</evidence>